<reference evidence="1" key="1">
    <citation type="submission" date="2018-02" db="EMBL/GenBank/DDBJ databases">
        <title>Rhizophora mucronata_Transcriptome.</title>
        <authorList>
            <person name="Meera S.P."/>
            <person name="Sreeshan A."/>
            <person name="Augustine A."/>
        </authorList>
    </citation>
    <scope>NUCLEOTIDE SEQUENCE</scope>
    <source>
        <tissue evidence="1">Leaf</tissue>
    </source>
</reference>
<sequence>MNSLFSLYLLIFKQHVNLNIDLRFKKQCCHSFVVS</sequence>
<dbReference type="EMBL" id="GGEC01083238">
    <property type="protein sequence ID" value="MBX63722.1"/>
    <property type="molecule type" value="Transcribed_RNA"/>
</dbReference>
<organism evidence="1">
    <name type="scientific">Rhizophora mucronata</name>
    <name type="common">Asiatic mangrove</name>
    <dbReference type="NCBI Taxonomy" id="61149"/>
    <lineage>
        <taxon>Eukaryota</taxon>
        <taxon>Viridiplantae</taxon>
        <taxon>Streptophyta</taxon>
        <taxon>Embryophyta</taxon>
        <taxon>Tracheophyta</taxon>
        <taxon>Spermatophyta</taxon>
        <taxon>Magnoliopsida</taxon>
        <taxon>eudicotyledons</taxon>
        <taxon>Gunneridae</taxon>
        <taxon>Pentapetalae</taxon>
        <taxon>rosids</taxon>
        <taxon>fabids</taxon>
        <taxon>Malpighiales</taxon>
        <taxon>Rhizophoraceae</taxon>
        <taxon>Rhizophora</taxon>
    </lineage>
</organism>
<protein>
    <submittedName>
        <fullName evidence="1">Uncharacterized protein</fullName>
    </submittedName>
</protein>
<accession>A0A2P2Q9N9</accession>
<dbReference type="AlphaFoldDB" id="A0A2P2Q9N9"/>
<proteinExistence type="predicted"/>
<name>A0A2P2Q9N9_RHIMU</name>
<evidence type="ECO:0000313" key="1">
    <source>
        <dbReference type="EMBL" id="MBX63722.1"/>
    </source>
</evidence>